<evidence type="ECO:0000313" key="3">
    <source>
        <dbReference type="EMBL" id="MCP9276471.1"/>
    </source>
</evidence>
<dbReference type="RefSeq" id="WP_255064511.1">
    <property type="nucleotide sequence ID" value="NZ_JANDBD010000017.1"/>
</dbReference>
<feature type="domain" description="BD-FAE-like" evidence="2">
    <location>
        <begin position="60"/>
        <end position="254"/>
    </location>
</feature>
<dbReference type="Pfam" id="PF20434">
    <property type="entry name" value="BD-FAE"/>
    <property type="match status" value="1"/>
</dbReference>
<dbReference type="InterPro" id="IPR050300">
    <property type="entry name" value="GDXG_lipolytic_enzyme"/>
</dbReference>
<keyword evidence="4" id="KW-1185">Reference proteome</keyword>
<name>A0ABT1MBE3_9MYCO</name>
<evidence type="ECO:0000259" key="2">
    <source>
        <dbReference type="Pfam" id="PF20434"/>
    </source>
</evidence>
<gene>
    <name evidence="3" type="ORF">NM203_30215</name>
</gene>
<dbReference type="InterPro" id="IPR029058">
    <property type="entry name" value="AB_hydrolase_fold"/>
</dbReference>
<dbReference type="GO" id="GO:0016787">
    <property type="term" value="F:hydrolase activity"/>
    <property type="evidence" value="ECO:0007669"/>
    <property type="project" value="UniProtKB-KW"/>
</dbReference>
<keyword evidence="1 3" id="KW-0378">Hydrolase</keyword>
<comment type="caution">
    <text evidence="3">The sequence shown here is derived from an EMBL/GenBank/DDBJ whole genome shotgun (WGS) entry which is preliminary data.</text>
</comment>
<dbReference type="EMBL" id="JANDBD010000017">
    <property type="protein sequence ID" value="MCP9276471.1"/>
    <property type="molecule type" value="Genomic_DNA"/>
</dbReference>
<evidence type="ECO:0000313" key="4">
    <source>
        <dbReference type="Proteomes" id="UP001651690"/>
    </source>
</evidence>
<protein>
    <submittedName>
        <fullName evidence="3">Alpha/beta fold hydrolase</fullName>
    </submittedName>
</protein>
<accession>A0ABT1MBE3</accession>
<dbReference type="Gene3D" id="3.40.50.1820">
    <property type="entry name" value="alpha/beta hydrolase"/>
    <property type="match status" value="1"/>
</dbReference>
<evidence type="ECO:0000256" key="1">
    <source>
        <dbReference type="ARBA" id="ARBA00022801"/>
    </source>
</evidence>
<dbReference type="Proteomes" id="UP001651690">
    <property type="component" value="Unassembled WGS sequence"/>
</dbReference>
<sequence length="314" mass="33340">MTAGQALAGVGLSIAILVSGCSPGNAPAPAPLPTANDSVTVHRIDYTTRGLGDPAQNWGDFYLPAGPQAVDSIPLVVLIHGGSWKSRLGATTMSPYARDLAAKGMAVYNIEYRRVGSGGGWPTTFEDVADALDYVVELKRQFPQITTNDELVVGHSAGGQLAAWVGTRNRLNPNEVGSRPLFQPTRIIALAGPLDMVYAADHGDRHVVAVLGGTPQEVPERYQSVDPIQNIDPAIPILAVHGDADRTVPVVLSQRYIDEVVRQRGIGEIVIAAGENHVSIVDPKSPMYARILDTITDVSIKTIAEIAVDFRTGG</sequence>
<organism evidence="3 4">
    <name type="scientific">Mycolicibacterium arenosum</name>
    <dbReference type="NCBI Taxonomy" id="2952157"/>
    <lineage>
        <taxon>Bacteria</taxon>
        <taxon>Bacillati</taxon>
        <taxon>Actinomycetota</taxon>
        <taxon>Actinomycetes</taxon>
        <taxon>Mycobacteriales</taxon>
        <taxon>Mycobacteriaceae</taxon>
        <taxon>Mycolicibacterium</taxon>
    </lineage>
</organism>
<dbReference type="SUPFAM" id="SSF53474">
    <property type="entry name" value="alpha/beta-Hydrolases"/>
    <property type="match status" value="1"/>
</dbReference>
<proteinExistence type="predicted"/>
<reference evidence="3 4" key="1">
    <citation type="submission" date="2022-06" db="EMBL/GenBank/DDBJ databases">
        <title>Mycolicibacterium sp. CAU 1645 isolated from seawater.</title>
        <authorList>
            <person name="Kim W."/>
        </authorList>
    </citation>
    <scope>NUCLEOTIDE SEQUENCE [LARGE SCALE GENOMIC DNA]</scope>
    <source>
        <strain evidence="3 4">CAU 1645</strain>
    </source>
</reference>
<dbReference type="PANTHER" id="PTHR48081">
    <property type="entry name" value="AB HYDROLASE SUPERFAMILY PROTEIN C4A8.06C"/>
    <property type="match status" value="1"/>
</dbReference>
<dbReference type="InterPro" id="IPR049492">
    <property type="entry name" value="BD-FAE-like_dom"/>
</dbReference>